<dbReference type="AlphaFoldDB" id="A0A1I3YA90"/>
<reference evidence="2" key="1">
    <citation type="submission" date="2016-10" db="EMBL/GenBank/DDBJ databases">
        <authorList>
            <person name="Varghese N."/>
            <person name="Submissions S."/>
        </authorList>
    </citation>
    <scope>NUCLEOTIDE SEQUENCE [LARGE SCALE GENOMIC DNA]</scope>
    <source>
        <strain evidence="2">CGMCC 4.2126</strain>
    </source>
</reference>
<protein>
    <submittedName>
        <fullName evidence="1">Uncharacterized protein</fullName>
    </submittedName>
</protein>
<name>A0A1I3YA90_9ACTN</name>
<keyword evidence="2" id="KW-1185">Reference proteome</keyword>
<accession>A0A1I3YA90</accession>
<organism evidence="1 2">
    <name type="scientific">Streptosporangium canum</name>
    <dbReference type="NCBI Taxonomy" id="324952"/>
    <lineage>
        <taxon>Bacteria</taxon>
        <taxon>Bacillati</taxon>
        <taxon>Actinomycetota</taxon>
        <taxon>Actinomycetes</taxon>
        <taxon>Streptosporangiales</taxon>
        <taxon>Streptosporangiaceae</taxon>
        <taxon>Streptosporangium</taxon>
    </lineage>
</organism>
<evidence type="ECO:0000313" key="1">
    <source>
        <dbReference type="EMBL" id="SFK28778.1"/>
    </source>
</evidence>
<dbReference type="Proteomes" id="UP000199111">
    <property type="component" value="Unassembled WGS sequence"/>
</dbReference>
<gene>
    <name evidence="1" type="ORF">SAMN05216275_121113</name>
</gene>
<dbReference type="RefSeq" id="WP_177245295.1">
    <property type="nucleotide sequence ID" value="NZ_FOQY01000021.1"/>
</dbReference>
<dbReference type="EMBL" id="FOQY01000021">
    <property type="protein sequence ID" value="SFK28778.1"/>
    <property type="molecule type" value="Genomic_DNA"/>
</dbReference>
<evidence type="ECO:0000313" key="2">
    <source>
        <dbReference type="Proteomes" id="UP000199111"/>
    </source>
</evidence>
<proteinExistence type="predicted"/>
<sequence>MIAFIVMIEAVLALTGLMALCCLTRYTGRRPLYLHDHRDHRDRLVGARRRR</sequence>
<dbReference type="GeneID" id="96304145"/>